<feature type="domain" description="Peptidase M12A" evidence="12">
    <location>
        <begin position="61"/>
        <end position="256"/>
    </location>
</feature>
<keyword evidence="8" id="KW-1015">Disulfide bond</keyword>
<evidence type="ECO:0000256" key="9">
    <source>
        <dbReference type="ARBA" id="ARBA00023180"/>
    </source>
</evidence>
<evidence type="ECO:0000256" key="3">
    <source>
        <dbReference type="ARBA" id="ARBA00022729"/>
    </source>
</evidence>
<sequence>MLAHLVIVLLVGVVLGAPAGEIEIQEPDNGLATAYEQAGDHFQGDIVLTDIQADAVESGRTALIGPQYMWPDRIVYYTIRAGDFSLSQITSIKQAVEQISLVSCIKFVERTNQKDYVLVTGENTGCWSYLGRRGNSQELNLQPVGCMSRGTIIHEFLHALGFVHMQSASDRDFYISVDWNNIQTGRSTNFDRYASSIINDFGIPYDYESVMHYGKTAFSKNGLPTIIPFDKTVNIGQRVGMSYKDIKRLNSLYTCN</sequence>
<dbReference type="Pfam" id="PF01400">
    <property type="entry name" value="Astacin"/>
    <property type="match status" value="1"/>
</dbReference>
<keyword evidence="6 10" id="KW-0482">Metalloprotease</keyword>
<reference evidence="13 14" key="1">
    <citation type="submission" date="2024-05" db="EMBL/GenBank/DDBJ databases">
        <title>Culex pipiens pipiens assembly and annotation.</title>
        <authorList>
            <person name="Alout H."/>
            <person name="Durand T."/>
        </authorList>
    </citation>
    <scope>NUCLEOTIDE SEQUENCE [LARGE SCALE GENOMIC DNA]</scope>
    <source>
        <strain evidence="13">HA-2024</strain>
        <tissue evidence="13">Whole body</tissue>
    </source>
</reference>
<keyword evidence="4 10" id="KW-0378">Hydrolase</keyword>
<evidence type="ECO:0000256" key="1">
    <source>
        <dbReference type="ARBA" id="ARBA00022670"/>
    </source>
</evidence>
<dbReference type="FunFam" id="3.40.390.10:FF:000015">
    <property type="entry name" value="Meprin A subunit"/>
    <property type="match status" value="1"/>
</dbReference>
<dbReference type="GO" id="GO:0008270">
    <property type="term" value="F:zinc ion binding"/>
    <property type="evidence" value="ECO:0007669"/>
    <property type="project" value="UniProtKB-UniRule"/>
</dbReference>
<evidence type="ECO:0000256" key="4">
    <source>
        <dbReference type="ARBA" id="ARBA00022801"/>
    </source>
</evidence>
<dbReference type="InterPro" id="IPR001506">
    <property type="entry name" value="Peptidase_M12A"/>
</dbReference>
<comment type="caution">
    <text evidence="13">The sequence shown here is derived from an EMBL/GenBank/DDBJ whole genome shotgun (WGS) entry which is preliminary data.</text>
</comment>
<feature type="active site" evidence="10">
    <location>
        <position position="155"/>
    </location>
</feature>
<evidence type="ECO:0000256" key="11">
    <source>
        <dbReference type="RuleBase" id="RU361183"/>
    </source>
</evidence>
<feature type="chain" id="PRO_5044532594" description="Metalloendopeptidase" evidence="11">
    <location>
        <begin position="17"/>
        <end position="256"/>
    </location>
</feature>
<dbReference type="PANTHER" id="PTHR10127">
    <property type="entry name" value="DISCOIDIN, CUB, EGF, LAMININ , AND ZINC METALLOPROTEASE DOMAIN CONTAINING"/>
    <property type="match status" value="1"/>
</dbReference>
<dbReference type="PROSITE" id="PS51864">
    <property type="entry name" value="ASTACIN"/>
    <property type="match status" value="1"/>
</dbReference>
<dbReference type="PRINTS" id="PR00480">
    <property type="entry name" value="ASTACIN"/>
</dbReference>
<dbReference type="Proteomes" id="UP001562425">
    <property type="component" value="Unassembled WGS sequence"/>
</dbReference>
<evidence type="ECO:0000256" key="5">
    <source>
        <dbReference type="ARBA" id="ARBA00022833"/>
    </source>
</evidence>
<keyword evidence="1 10" id="KW-0645">Protease</keyword>
<feature type="signal peptide" evidence="11">
    <location>
        <begin position="1"/>
        <end position="16"/>
    </location>
</feature>
<keyword evidence="2 10" id="KW-0479">Metal-binding</keyword>
<dbReference type="InterPro" id="IPR034035">
    <property type="entry name" value="Astacin-like_dom"/>
</dbReference>
<evidence type="ECO:0000313" key="14">
    <source>
        <dbReference type="Proteomes" id="UP001562425"/>
    </source>
</evidence>
<gene>
    <name evidence="13" type="ORF">pipiens_010320</name>
</gene>
<dbReference type="SUPFAM" id="SSF55486">
    <property type="entry name" value="Metalloproteases ('zincins'), catalytic domain"/>
    <property type="match status" value="1"/>
</dbReference>
<evidence type="ECO:0000256" key="6">
    <source>
        <dbReference type="ARBA" id="ARBA00023049"/>
    </source>
</evidence>
<evidence type="ECO:0000313" key="13">
    <source>
        <dbReference type="EMBL" id="KAL1396732.1"/>
    </source>
</evidence>
<name>A0ABD1DAN8_CULPP</name>
<comment type="cofactor">
    <cofactor evidence="10 11">
        <name>Zn(2+)</name>
        <dbReference type="ChEBI" id="CHEBI:29105"/>
    </cofactor>
    <text evidence="10 11">Binds 1 zinc ion per subunit.</text>
</comment>
<dbReference type="CDD" id="cd04280">
    <property type="entry name" value="ZnMc_astacin_like"/>
    <property type="match status" value="1"/>
</dbReference>
<dbReference type="GO" id="GO:0006508">
    <property type="term" value="P:proteolysis"/>
    <property type="evidence" value="ECO:0007669"/>
    <property type="project" value="UniProtKB-KW"/>
</dbReference>
<keyword evidence="5 10" id="KW-0862">Zinc</keyword>
<evidence type="ECO:0000259" key="12">
    <source>
        <dbReference type="PROSITE" id="PS51864"/>
    </source>
</evidence>
<dbReference type="InterPro" id="IPR024079">
    <property type="entry name" value="MetalloPept_cat_dom_sf"/>
</dbReference>
<comment type="caution">
    <text evidence="10">Lacks conserved residue(s) required for the propagation of feature annotation.</text>
</comment>
<accession>A0ABD1DAN8</accession>
<feature type="binding site" evidence="10">
    <location>
        <position position="158"/>
    </location>
    <ligand>
        <name>Zn(2+)</name>
        <dbReference type="ChEBI" id="CHEBI:29105"/>
        <note>catalytic</note>
    </ligand>
</feature>
<keyword evidence="3 11" id="KW-0732">Signal</keyword>
<evidence type="ECO:0000256" key="10">
    <source>
        <dbReference type="PROSITE-ProRule" id="PRU01211"/>
    </source>
</evidence>
<dbReference type="EC" id="3.4.24.-" evidence="11"/>
<dbReference type="InterPro" id="IPR006026">
    <property type="entry name" value="Peptidase_Metallo"/>
</dbReference>
<dbReference type="GO" id="GO:0004222">
    <property type="term" value="F:metalloendopeptidase activity"/>
    <property type="evidence" value="ECO:0007669"/>
    <property type="project" value="UniProtKB-UniRule"/>
</dbReference>
<keyword evidence="9" id="KW-0325">Glycoprotein</keyword>
<dbReference type="PANTHER" id="PTHR10127:SF814">
    <property type="entry name" value="MEPRIN A SUBUNIT BETA"/>
    <property type="match status" value="1"/>
</dbReference>
<evidence type="ECO:0000256" key="7">
    <source>
        <dbReference type="ARBA" id="ARBA00023145"/>
    </source>
</evidence>
<keyword evidence="7" id="KW-0865">Zymogen</keyword>
<dbReference type="SMART" id="SM00235">
    <property type="entry name" value="ZnMc"/>
    <property type="match status" value="1"/>
</dbReference>
<dbReference type="EMBL" id="JBEHCU010006601">
    <property type="protein sequence ID" value="KAL1396732.1"/>
    <property type="molecule type" value="Genomic_DNA"/>
</dbReference>
<keyword evidence="14" id="KW-1185">Reference proteome</keyword>
<protein>
    <recommendedName>
        <fullName evidence="11">Metalloendopeptidase</fullName>
        <ecNumber evidence="11">3.4.24.-</ecNumber>
    </recommendedName>
</protein>
<feature type="binding site" evidence="10">
    <location>
        <position position="164"/>
    </location>
    <ligand>
        <name>Zn(2+)</name>
        <dbReference type="ChEBI" id="CHEBI:29105"/>
        <note>catalytic</note>
    </ligand>
</feature>
<dbReference type="AlphaFoldDB" id="A0ABD1DAN8"/>
<organism evidence="13 14">
    <name type="scientific">Culex pipiens pipiens</name>
    <name type="common">Northern house mosquito</name>
    <dbReference type="NCBI Taxonomy" id="38569"/>
    <lineage>
        <taxon>Eukaryota</taxon>
        <taxon>Metazoa</taxon>
        <taxon>Ecdysozoa</taxon>
        <taxon>Arthropoda</taxon>
        <taxon>Hexapoda</taxon>
        <taxon>Insecta</taxon>
        <taxon>Pterygota</taxon>
        <taxon>Neoptera</taxon>
        <taxon>Endopterygota</taxon>
        <taxon>Diptera</taxon>
        <taxon>Nematocera</taxon>
        <taxon>Culicoidea</taxon>
        <taxon>Culicidae</taxon>
        <taxon>Culicinae</taxon>
        <taxon>Culicini</taxon>
        <taxon>Culex</taxon>
        <taxon>Culex</taxon>
    </lineage>
</organism>
<feature type="binding site" evidence="10">
    <location>
        <position position="154"/>
    </location>
    <ligand>
        <name>Zn(2+)</name>
        <dbReference type="ChEBI" id="CHEBI:29105"/>
        <note>catalytic</note>
    </ligand>
</feature>
<dbReference type="Gene3D" id="3.40.390.10">
    <property type="entry name" value="Collagenase (Catalytic Domain)"/>
    <property type="match status" value="1"/>
</dbReference>
<proteinExistence type="predicted"/>
<evidence type="ECO:0000256" key="8">
    <source>
        <dbReference type="ARBA" id="ARBA00023157"/>
    </source>
</evidence>
<evidence type="ECO:0000256" key="2">
    <source>
        <dbReference type="ARBA" id="ARBA00022723"/>
    </source>
</evidence>